<dbReference type="AlphaFoldDB" id="A0A379MW34"/>
<gene>
    <name evidence="1" type="ORF">NCTC11190_02220</name>
</gene>
<dbReference type="Proteomes" id="UP000255233">
    <property type="component" value="Unassembled WGS sequence"/>
</dbReference>
<proteinExistence type="predicted"/>
<organism evidence="1 2">
    <name type="scientific">Rikenella microfusus</name>
    <dbReference type="NCBI Taxonomy" id="28139"/>
    <lineage>
        <taxon>Bacteria</taxon>
        <taxon>Pseudomonadati</taxon>
        <taxon>Bacteroidota</taxon>
        <taxon>Bacteroidia</taxon>
        <taxon>Bacteroidales</taxon>
        <taxon>Rikenellaceae</taxon>
        <taxon>Rikenella</taxon>
    </lineage>
</organism>
<protein>
    <submittedName>
        <fullName evidence="1">Uncharacterized protein</fullName>
    </submittedName>
</protein>
<dbReference type="EMBL" id="UGVL01000001">
    <property type="protein sequence ID" value="SUE34979.1"/>
    <property type="molecule type" value="Genomic_DNA"/>
</dbReference>
<evidence type="ECO:0000313" key="1">
    <source>
        <dbReference type="EMBL" id="SUE34979.1"/>
    </source>
</evidence>
<evidence type="ECO:0000313" key="2">
    <source>
        <dbReference type="Proteomes" id="UP000255233"/>
    </source>
</evidence>
<reference evidence="1 2" key="1">
    <citation type="submission" date="2018-06" db="EMBL/GenBank/DDBJ databases">
        <authorList>
            <consortium name="Pathogen Informatics"/>
            <person name="Doyle S."/>
        </authorList>
    </citation>
    <scope>NUCLEOTIDE SEQUENCE [LARGE SCALE GENOMIC DNA]</scope>
    <source>
        <strain evidence="1 2">NCTC11190</strain>
    </source>
</reference>
<accession>A0A379MW34</accession>
<keyword evidence="2" id="KW-1185">Reference proteome</keyword>
<sequence length="56" mass="6339">MVKMLLLFGEFTLIRIPALAVGPKASPAQGRKRPFAGSGRTRYYGNYEDLFIFIRC</sequence>
<name>A0A379MW34_9BACT</name>
<dbReference type="STRING" id="880526.GCA_000427365_01598"/>